<dbReference type="GeneID" id="30149901"/>
<reference evidence="3" key="1">
    <citation type="submission" date="2016-05" db="EMBL/GenBank/DDBJ databases">
        <title>Comparative genomics of biotechnologically important yeasts.</title>
        <authorList>
            <consortium name="DOE Joint Genome Institute"/>
            <person name="Riley R."/>
            <person name="Haridas S."/>
            <person name="Wolfe K.H."/>
            <person name="Lopes M.R."/>
            <person name="Hittinger C.T."/>
            <person name="Goker M."/>
            <person name="Salamov A."/>
            <person name="Wisecaver J."/>
            <person name="Long T.M."/>
            <person name="Aerts A.L."/>
            <person name="Barry K."/>
            <person name="Choi C."/>
            <person name="Clum A."/>
            <person name="Coughlan A.Y."/>
            <person name="Deshpande S."/>
            <person name="Douglass A.P."/>
            <person name="Hanson S.J."/>
            <person name="Klenk H.-P."/>
            <person name="Labutti K."/>
            <person name="Lapidus A."/>
            <person name="Lindquist E."/>
            <person name="Lipzen A."/>
            <person name="Meier-Kolthoff J.P."/>
            <person name="Ohm R.A."/>
            <person name="Otillar R.P."/>
            <person name="Pangilinan J."/>
            <person name="Peng Y."/>
            <person name="Rokas A."/>
            <person name="Rosa C.A."/>
            <person name="Scheuner C."/>
            <person name="Sibirny A.A."/>
            <person name="Slot J.C."/>
            <person name="Stielow J.B."/>
            <person name="Sun H."/>
            <person name="Kurtzman C.P."/>
            <person name="Blackwell M."/>
            <person name="Grigoriev I.V."/>
            <person name="Jeffries T.W."/>
        </authorList>
    </citation>
    <scope>NUCLEOTIDE SEQUENCE [LARGE SCALE GENOMIC DNA]</scope>
    <source>
        <strain evidence="3">NRRL Y-12698</strain>
    </source>
</reference>
<dbReference type="SUPFAM" id="SSF48690">
    <property type="entry name" value="Epsilon subunit of mitochondrial F1F0-ATP synthase"/>
    <property type="match status" value="1"/>
</dbReference>
<feature type="non-terminal residue" evidence="2">
    <location>
        <position position="1"/>
    </location>
</feature>
<protein>
    <recommendedName>
        <fullName evidence="4">ATP synthase subunit epsilon, mitochondrial</fullName>
    </recommendedName>
</protein>
<dbReference type="InterPro" id="IPR006721">
    <property type="entry name" value="ATP_synth_F1_esu_mt"/>
</dbReference>
<dbReference type="Pfam" id="PF04627">
    <property type="entry name" value="ATP-synt_Eps"/>
    <property type="match status" value="1"/>
</dbReference>
<evidence type="ECO:0000256" key="1">
    <source>
        <dbReference type="ARBA" id="ARBA00009502"/>
    </source>
</evidence>
<evidence type="ECO:0008006" key="4">
    <source>
        <dbReference type="Google" id="ProtNLM"/>
    </source>
</evidence>
<dbReference type="GO" id="GO:0046933">
    <property type="term" value="F:proton-transporting ATP synthase activity, rotational mechanism"/>
    <property type="evidence" value="ECO:0007669"/>
    <property type="project" value="InterPro"/>
</dbReference>
<dbReference type="Gene3D" id="1.10.1620.20">
    <property type="entry name" value="ATP synthase, F1 complex, epsilon subunit superfamily, mitochondrial"/>
    <property type="match status" value="1"/>
</dbReference>
<dbReference type="OrthoDB" id="269124at2759"/>
<dbReference type="GO" id="GO:0005743">
    <property type="term" value="C:mitochondrial inner membrane"/>
    <property type="evidence" value="ECO:0007669"/>
    <property type="project" value="InterPro"/>
</dbReference>
<evidence type="ECO:0000313" key="2">
    <source>
        <dbReference type="EMBL" id="ODQ77334.1"/>
    </source>
</evidence>
<accession>A0A1E3QIQ4</accession>
<organism evidence="2 3">
    <name type="scientific">Babjeviella inositovora NRRL Y-12698</name>
    <dbReference type="NCBI Taxonomy" id="984486"/>
    <lineage>
        <taxon>Eukaryota</taxon>
        <taxon>Fungi</taxon>
        <taxon>Dikarya</taxon>
        <taxon>Ascomycota</taxon>
        <taxon>Saccharomycotina</taxon>
        <taxon>Pichiomycetes</taxon>
        <taxon>Serinales incertae sedis</taxon>
        <taxon>Babjeviella</taxon>
    </lineage>
</organism>
<comment type="similarity">
    <text evidence="1">Belongs to the eukaryotic ATPase epsilon family.</text>
</comment>
<sequence>SFNKYLSISAKITRSALKPNLKVAAEKRGLSDAKVVTFKNGAATSETKPLSEFA</sequence>
<dbReference type="GO" id="GO:0045259">
    <property type="term" value="C:proton-transporting ATP synthase complex"/>
    <property type="evidence" value="ECO:0007669"/>
    <property type="project" value="InterPro"/>
</dbReference>
<proteinExistence type="inferred from homology"/>
<dbReference type="CDD" id="cd12153">
    <property type="entry name" value="F1-ATPase_epsilon"/>
    <property type="match status" value="1"/>
</dbReference>
<gene>
    <name evidence="2" type="ORF">BABINDRAFT_41860</name>
</gene>
<evidence type="ECO:0000313" key="3">
    <source>
        <dbReference type="Proteomes" id="UP000094336"/>
    </source>
</evidence>
<dbReference type="RefSeq" id="XP_018982662.1">
    <property type="nucleotide sequence ID" value="XM_019132048.1"/>
</dbReference>
<dbReference type="AlphaFoldDB" id="A0A1E3QIQ4"/>
<dbReference type="InterPro" id="IPR036742">
    <property type="entry name" value="ATP_synth_F1_esu_sf_mt"/>
</dbReference>
<dbReference type="EMBL" id="KV454441">
    <property type="protein sequence ID" value="ODQ77334.1"/>
    <property type="molecule type" value="Genomic_DNA"/>
</dbReference>
<name>A0A1E3QIQ4_9ASCO</name>
<dbReference type="Proteomes" id="UP000094336">
    <property type="component" value="Unassembled WGS sequence"/>
</dbReference>
<keyword evidence="3" id="KW-1185">Reference proteome</keyword>